<accession>X1A6X4</accession>
<name>X1A6X4_9ZZZZ</name>
<sequence>MISPIVADQHAGWLGGPPGSCGIKGSKKLNERCKDPQECAGYIGPGIKGSAFCCSGRCKTLVKDWVGVYWCPERAKLTPEASGKAIQKTVEDIGKTIETTATDIGKSAETVTKDVGGFLGGLFG</sequence>
<evidence type="ECO:0000313" key="1">
    <source>
        <dbReference type="EMBL" id="GAG77935.1"/>
    </source>
</evidence>
<comment type="caution">
    <text evidence="1">The sequence shown here is derived from an EMBL/GenBank/DDBJ whole genome shotgun (WGS) entry which is preliminary data.</text>
</comment>
<protein>
    <submittedName>
        <fullName evidence="1">Uncharacterized protein</fullName>
    </submittedName>
</protein>
<dbReference type="AlphaFoldDB" id="X1A6X4"/>
<dbReference type="EMBL" id="BART01017456">
    <property type="protein sequence ID" value="GAG77935.1"/>
    <property type="molecule type" value="Genomic_DNA"/>
</dbReference>
<gene>
    <name evidence="1" type="ORF">S01H4_33224</name>
</gene>
<reference evidence="1" key="1">
    <citation type="journal article" date="2014" name="Front. Microbiol.">
        <title>High frequency of phylogenetically diverse reductive dehalogenase-homologous genes in deep subseafloor sedimentary metagenomes.</title>
        <authorList>
            <person name="Kawai M."/>
            <person name="Futagami T."/>
            <person name="Toyoda A."/>
            <person name="Takaki Y."/>
            <person name="Nishi S."/>
            <person name="Hori S."/>
            <person name="Arai W."/>
            <person name="Tsubouchi T."/>
            <person name="Morono Y."/>
            <person name="Uchiyama I."/>
            <person name="Ito T."/>
            <person name="Fujiyama A."/>
            <person name="Inagaki F."/>
            <person name="Takami H."/>
        </authorList>
    </citation>
    <scope>NUCLEOTIDE SEQUENCE</scope>
    <source>
        <strain evidence="1">Expedition CK06-06</strain>
    </source>
</reference>
<proteinExistence type="predicted"/>
<organism evidence="1">
    <name type="scientific">marine sediment metagenome</name>
    <dbReference type="NCBI Taxonomy" id="412755"/>
    <lineage>
        <taxon>unclassified sequences</taxon>
        <taxon>metagenomes</taxon>
        <taxon>ecological metagenomes</taxon>
    </lineage>
</organism>